<accession>A0A0D0GEU1</accession>
<organism evidence="10 11">
    <name type="scientific">Pedobacter lusitanus</name>
    <dbReference type="NCBI Taxonomy" id="1503925"/>
    <lineage>
        <taxon>Bacteria</taxon>
        <taxon>Pseudomonadati</taxon>
        <taxon>Bacteroidota</taxon>
        <taxon>Sphingobacteriia</taxon>
        <taxon>Sphingobacteriales</taxon>
        <taxon>Sphingobacteriaceae</taxon>
        <taxon>Pedobacter</taxon>
    </lineage>
</organism>
<name>A0A0D0GEU1_9SPHI</name>
<feature type="domain" description="TonB-dependent receptor-like beta-barrel" evidence="9">
    <location>
        <begin position="69"/>
        <end position="423"/>
    </location>
</feature>
<dbReference type="GO" id="GO:0009279">
    <property type="term" value="C:cell outer membrane"/>
    <property type="evidence" value="ECO:0007669"/>
    <property type="project" value="UniProtKB-SubCell"/>
</dbReference>
<keyword evidence="11" id="KW-1185">Reference proteome</keyword>
<evidence type="ECO:0000256" key="1">
    <source>
        <dbReference type="ARBA" id="ARBA00004571"/>
    </source>
</evidence>
<dbReference type="STRING" id="1503925.TH53_24815"/>
<evidence type="ECO:0000313" key="11">
    <source>
        <dbReference type="Proteomes" id="UP000032049"/>
    </source>
</evidence>
<evidence type="ECO:0000259" key="9">
    <source>
        <dbReference type="Pfam" id="PF00593"/>
    </source>
</evidence>
<evidence type="ECO:0000256" key="8">
    <source>
        <dbReference type="PROSITE-ProRule" id="PRU01360"/>
    </source>
</evidence>
<dbReference type="Proteomes" id="UP000032049">
    <property type="component" value="Unassembled WGS sequence"/>
</dbReference>
<keyword evidence="4 8" id="KW-0812">Transmembrane</keyword>
<dbReference type="PANTHER" id="PTHR47234">
    <property type="match status" value="1"/>
</dbReference>
<dbReference type="PROSITE" id="PS52016">
    <property type="entry name" value="TONB_DEPENDENT_REC_3"/>
    <property type="match status" value="1"/>
</dbReference>
<dbReference type="OrthoDB" id="9805434at2"/>
<dbReference type="Pfam" id="PF00593">
    <property type="entry name" value="TonB_dep_Rec_b-barrel"/>
    <property type="match status" value="1"/>
</dbReference>
<reference evidence="10 11" key="1">
    <citation type="submission" date="2015-01" db="EMBL/GenBank/DDBJ databases">
        <title>Draft genome sequence of Pedobacter sp. NL19 isolated from sludge of an effluent treatment pond in an abandoned uranium mine.</title>
        <authorList>
            <person name="Santos T."/>
            <person name="Caetano T."/>
            <person name="Covas C."/>
            <person name="Cruz A."/>
            <person name="Mendo S."/>
        </authorList>
    </citation>
    <scope>NUCLEOTIDE SEQUENCE [LARGE SCALE GENOMIC DNA]</scope>
    <source>
        <strain evidence="10 11">NL19</strain>
    </source>
</reference>
<evidence type="ECO:0000256" key="4">
    <source>
        <dbReference type="ARBA" id="ARBA00022692"/>
    </source>
</evidence>
<dbReference type="InterPro" id="IPR036942">
    <property type="entry name" value="Beta-barrel_TonB_sf"/>
</dbReference>
<dbReference type="Gene3D" id="2.40.170.20">
    <property type="entry name" value="TonB-dependent receptor, beta-barrel domain"/>
    <property type="match status" value="1"/>
</dbReference>
<dbReference type="PANTHER" id="PTHR47234:SF3">
    <property type="entry name" value="SECRETIN_TONB SHORT N-TERMINAL DOMAIN-CONTAINING PROTEIN"/>
    <property type="match status" value="1"/>
</dbReference>
<comment type="caution">
    <text evidence="10">The sequence shown here is derived from an EMBL/GenBank/DDBJ whole genome shotgun (WGS) entry which is preliminary data.</text>
</comment>
<evidence type="ECO:0000256" key="3">
    <source>
        <dbReference type="ARBA" id="ARBA00022452"/>
    </source>
</evidence>
<evidence type="ECO:0000256" key="5">
    <source>
        <dbReference type="ARBA" id="ARBA00023077"/>
    </source>
</evidence>
<dbReference type="RefSeq" id="WP_041886881.1">
    <property type="nucleotide sequence ID" value="NZ_JXRA01000146.1"/>
</dbReference>
<evidence type="ECO:0000313" key="10">
    <source>
        <dbReference type="EMBL" id="KIO74705.1"/>
    </source>
</evidence>
<dbReference type="InterPro" id="IPR000531">
    <property type="entry name" value="Beta-barrel_TonB"/>
</dbReference>
<dbReference type="InterPro" id="IPR039426">
    <property type="entry name" value="TonB-dep_rcpt-like"/>
</dbReference>
<keyword evidence="5" id="KW-0798">TonB box</keyword>
<dbReference type="AlphaFoldDB" id="A0A0D0GEU1"/>
<keyword evidence="3 8" id="KW-1134">Transmembrane beta strand</keyword>
<dbReference type="EMBL" id="JXRA01000146">
    <property type="protein sequence ID" value="KIO74705.1"/>
    <property type="molecule type" value="Genomic_DNA"/>
</dbReference>
<protein>
    <recommendedName>
        <fullName evidence="9">TonB-dependent receptor-like beta-barrel domain-containing protein</fullName>
    </recommendedName>
</protein>
<keyword evidence="2 8" id="KW-0813">Transport</keyword>
<evidence type="ECO:0000256" key="6">
    <source>
        <dbReference type="ARBA" id="ARBA00023136"/>
    </source>
</evidence>
<sequence>MDFSAVYGFNQLKSEAVNTVNASMSASSPLAFKAGGTILQQGILNLDFSKKLAPGINFAAGAESRLENYRIIAGDEFSYLDANPAGTPPALLKLPGTNGRPGFQPEERLTKYRANLGVYAEANIDILTSTLLSAAARYERYSDFGANLSGKIAVRHKLSDQLSVRSSISRNFRAPSLQQVYYEQQQFQFFQKNGQSGVYLVQHFRNDSPVLQQLGVPKLKPETSFNLSAGIAGSVNSWLSFSADFYYIPIRNRIVVSGRLDSSVTALKPVLASAGVTDMQFFINALNTYTKGLELTANYTTVTGSQQSLTINGTASFSQTRVKMRIANLPLSGGGNIPGSSLLPRIDIGIIEKAQPNNKMIISCIYQLNAFNFLLRNTWFGQVAAWENDPVFDQTFGDKVVTDLQCSWQLNKKLSFTAGCNNLFNIYPDEIKEINALNTNLSFGGQIPYSRTANQFGFNGMSYYTSLRLKF</sequence>
<evidence type="ECO:0000256" key="2">
    <source>
        <dbReference type="ARBA" id="ARBA00022448"/>
    </source>
</evidence>
<gene>
    <name evidence="10" type="ORF">TH53_24815</name>
</gene>
<comment type="similarity">
    <text evidence="8">Belongs to the TonB-dependent receptor family.</text>
</comment>
<comment type="subcellular location">
    <subcellularLocation>
        <location evidence="1 8">Cell outer membrane</location>
        <topology evidence="1 8">Multi-pass membrane protein</topology>
    </subcellularLocation>
</comment>
<keyword evidence="7 8" id="KW-0998">Cell outer membrane</keyword>
<dbReference type="SUPFAM" id="SSF56935">
    <property type="entry name" value="Porins"/>
    <property type="match status" value="1"/>
</dbReference>
<keyword evidence="6 8" id="KW-0472">Membrane</keyword>
<evidence type="ECO:0000256" key="7">
    <source>
        <dbReference type="ARBA" id="ARBA00023237"/>
    </source>
</evidence>
<proteinExistence type="inferred from homology"/>